<sequence>MTEVIGARSFVFCSQKIGSPHKPATLSSASKGHHKAEVSPVSATPSVGTKTHQRQQPQQPPKKRPLSGCHAQPSSLQSDALAEQRQEEPQKPLQPEVPDCGVSAAQPHQPPSREGEEETKQEQAPLKPARPFQTVDNPLSGTAAASCLVSRSPRQLSPTSSSLDSPGRRWADAPTNRIFSDVGICSPGSPSSDRLSPFASSVESLAASRPAASNLPILVSPGLKASASSLAQ</sequence>
<keyword evidence="3" id="KW-1185">Reference proteome</keyword>
<organism evidence="2 3">
    <name type="scientific">Protopolystoma xenopodis</name>
    <dbReference type="NCBI Taxonomy" id="117903"/>
    <lineage>
        <taxon>Eukaryota</taxon>
        <taxon>Metazoa</taxon>
        <taxon>Spiralia</taxon>
        <taxon>Lophotrochozoa</taxon>
        <taxon>Platyhelminthes</taxon>
        <taxon>Monogenea</taxon>
        <taxon>Polyopisthocotylea</taxon>
        <taxon>Polystomatidea</taxon>
        <taxon>Polystomatidae</taxon>
        <taxon>Protopolystoma</taxon>
    </lineage>
</organism>
<name>A0A3S5BWQ7_9PLAT</name>
<feature type="compositionally biased region" description="Polar residues" evidence="1">
    <location>
        <begin position="152"/>
        <end position="164"/>
    </location>
</feature>
<comment type="caution">
    <text evidence="2">The sequence shown here is derived from an EMBL/GenBank/DDBJ whole genome shotgun (WGS) entry which is preliminary data.</text>
</comment>
<dbReference type="Proteomes" id="UP000784294">
    <property type="component" value="Unassembled WGS sequence"/>
</dbReference>
<gene>
    <name evidence="2" type="ORF">PXEA_LOCUS37093</name>
</gene>
<reference evidence="2" key="1">
    <citation type="submission" date="2018-11" db="EMBL/GenBank/DDBJ databases">
        <authorList>
            <consortium name="Pathogen Informatics"/>
        </authorList>
    </citation>
    <scope>NUCLEOTIDE SEQUENCE</scope>
</reference>
<feature type="non-terminal residue" evidence="2">
    <location>
        <position position="1"/>
    </location>
</feature>
<dbReference type="AlphaFoldDB" id="A0A3S5BWQ7"/>
<evidence type="ECO:0000256" key="1">
    <source>
        <dbReference type="SAM" id="MobiDB-lite"/>
    </source>
</evidence>
<proteinExistence type="predicted"/>
<protein>
    <submittedName>
        <fullName evidence="2">Uncharacterized protein</fullName>
    </submittedName>
</protein>
<dbReference type="EMBL" id="CAAALY010283721">
    <property type="protein sequence ID" value="VEL43653.1"/>
    <property type="molecule type" value="Genomic_DNA"/>
</dbReference>
<evidence type="ECO:0000313" key="2">
    <source>
        <dbReference type="EMBL" id="VEL43653.1"/>
    </source>
</evidence>
<evidence type="ECO:0000313" key="3">
    <source>
        <dbReference type="Proteomes" id="UP000784294"/>
    </source>
</evidence>
<feature type="compositionally biased region" description="Basic and acidic residues" evidence="1">
    <location>
        <begin position="111"/>
        <end position="121"/>
    </location>
</feature>
<feature type="compositionally biased region" description="Polar residues" evidence="1">
    <location>
        <begin position="41"/>
        <end position="50"/>
    </location>
</feature>
<accession>A0A3S5BWQ7</accession>
<feature type="region of interest" description="Disordered" evidence="1">
    <location>
        <begin position="14"/>
        <end position="174"/>
    </location>
</feature>